<dbReference type="AlphaFoldDB" id="A0AAU7AWG4"/>
<dbReference type="RefSeq" id="WP_354697274.1">
    <property type="nucleotide sequence ID" value="NZ_CP114014.1"/>
</dbReference>
<accession>A0AAU7AWG4</accession>
<sequence>MPDLDIDAQLRALLQATAVTDSDSVEKRVVERLDQTLAPAPAPAPSRRSVMRRGRAGLLMAWGLLAAAGGTAAAVTALSGDSAQRSRAAVAAALTAGEPVRLTAPQRRIIATARGEGFTPVVARARRVLAPDGRNHWIVVPSADAGACLITTSGASCNPAHVIASGRSGLMIIKPVRLTSAARKAYASEFRRRLREARRRGAQNFTMPREPPGQARKRGIAPADAATVEARDYAGQLVAITSVTRGLYEVRLGTERTTRSIVFKDREGEVVATSSP</sequence>
<keyword evidence="2" id="KW-1133">Transmembrane helix</keyword>
<gene>
    <name evidence="3" type="ORF">DSM112329_02896</name>
</gene>
<reference evidence="3" key="1">
    <citation type="submission" date="2022-12" db="EMBL/GenBank/DDBJ databases">
        <title>Paraconexibacter alkalitolerans sp. nov. and Baekduia alba sp. nov., isolated from soil and emended description of the genera Paraconexibacter (Chun et al., 2020) and Baekduia (An et al., 2020).</title>
        <authorList>
            <person name="Vieira S."/>
            <person name="Huber K.J."/>
            <person name="Geppert A."/>
            <person name="Wolf J."/>
            <person name="Neumann-Schaal M."/>
            <person name="Muesken M."/>
            <person name="Overmann J."/>
        </authorList>
    </citation>
    <scope>NUCLEOTIDE SEQUENCE</scope>
    <source>
        <strain evidence="3">AEG42_29</strain>
    </source>
</reference>
<keyword evidence="2" id="KW-0812">Transmembrane</keyword>
<protein>
    <recommendedName>
        <fullName evidence="4">PepSY domain-containing protein</fullName>
    </recommendedName>
</protein>
<name>A0AAU7AWG4_9ACTN</name>
<evidence type="ECO:0008006" key="4">
    <source>
        <dbReference type="Google" id="ProtNLM"/>
    </source>
</evidence>
<keyword evidence="2" id="KW-0472">Membrane</keyword>
<evidence type="ECO:0000313" key="3">
    <source>
        <dbReference type="EMBL" id="XAY06035.1"/>
    </source>
</evidence>
<evidence type="ECO:0000256" key="1">
    <source>
        <dbReference type="SAM" id="MobiDB-lite"/>
    </source>
</evidence>
<organism evidence="3">
    <name type="scientific">Paraconexibacter sp. AEG42_29</name>
    <dbReference type="NCBI Taxonomy" id="2997339"/>
    <lineage>
        <taxon>Bacteria</taxon>
        <taxon>Bacillati</taxon>
        <taxon>Actinomycetota</taxon>
        <taxon>Thermoleophilia</taxon>
        <taxon>Solirubrobacterales</taxon>
        <taxon>Paraconexibacteraceae</taxon>
        <taxon>Paraconexibacter</taxon>
    </lineage>
</organism>
<evidence type="ECO:0000256" key="2">
    <source>
        <dbReference type="SAM" id="Phobius"/>
    </source>
</evidence>
<proteinExistence type="predicted"/>
<dbReference type="EMBL" id="CP114014">
    <property type="protein sequence ID" value="XAY06035.1"/>
    <property type="molecule type" value="Genomic_DNA"/>
</dbReference>
<feature type="transmembrane region" description="Helical" evidence="2">
    <location>
        <begin position="56"/>
        <end position="78"/>
    </location>
</feature>
<feature type="region of interest" description="Disordered" evidence="1">
    <location>
        <begin position="199"/>
        <end position="219"/>
    </location>
</feature>
<dbReference type="KEGG" id="parq:DSM112329_02896"/>